<feature type="domain" description="DUF4378" evidence="2">
    <location>
        <begin position="561"/>
        <end position="736"/>
    </location>
</feature>
<comment type="caution">
    <text evidence="4">The sequence shown here is derived from an EMBL/GenBank/DDBJ whole genome shotgun (WGS) entry which is preliminary data.</text>
</comment>
<gene>
    <name evidence="4" type="ORF">C1H46_032775</name>
</gene>
<feature type="compositionally biased region" description="Polar residues" evidence="1">
    <location>
        <begin position="284"/>
        <end position="294"/>
    </location>
</feature>
<proteinExistence type="predicted"/>
<evidence type="ECO:0000313" key="5">
    <source>
        <dbReference type="Proteomes" id="UP000315295"/>
    </source>
</evidence>
<feature type="region of interest" description="Disordered" evidence="1">
    <location>
        <begin position="1"/>
        <end position="26"/>
    </location>
</feature>
<name>A0A540L5R0_MALBA</name>
<dbReference type="EMBL" id="VIEB01000756">
    <property type="protein sequence ID" value="TQD81679.1"/>
    <property type="molecule type" value="Genomic_DNA"/>
</dbReference>
<organism evidence="4 5">
    <name type="scientific">Malus baccata</name>
    <name type="common">Siberian crab apple</name>
    <name type="synonym">Pyrus baccata</name>
    <dbReference type="NCBI Taxonomy" id="106549"/>
    <lineage>
        <taxon>Eukaryota</taxon>
        <taxon>Viridiplantae</taxon>
        <taxon>Streptophyta</taxon>
        <taxon>Embryophyta</taxon>
        <taxon>Tracheophyta</taxon>
        <taxon>Spermatophyta</taxon>
        <taxon>Magnoliopsida</taxon>
        <taxon>eudicotyledons</taxon>
        <taxon>Gunneridae</taxon>
        <taxon>Pentapetalae</taxon>
        <taxon>rosids</taxon>
        <taxon>fabids</taxon>
        <taxon>Rosales</taxon>
        <taxon>Rosaceae</taxon>
        <taxon>Amygdaloideae</taxon>
        <taxon>Maleae</taxon>
        <taxon>Malus</taxon>
    </lineage>
</organism>
<feature type="compositionally biased region" description="Low complexity" evidence="1">
    <location>
        <begin position="80"/>
        <end position="91"/>
    </location>
</feature>
<keyword evidence="5" id="KW-1185">Reference proteome</keyword>
<protein>
    <recommendedName>
        <fullName evidence="6">DUF4378 domain-containing protein</fullName>
    </recommendedName>
</protein>
<feature type="compositionally biased region" description="Low complexity" evidence="1">
    <location>
        <begin position="155"/>
        <end position="165"/>
    </location>
</feature>
<feature type="domain" description="DUF3741" evidence="3">
    <location>
        <begin position="134"/>
        <end position="153"/>
    </location>
</feature>
<dbReference type="Pfam" id="PF14383">
    <property type="entry name" value="VARLMGL"/>
    <property type="match status" value="1"/>
</dbReference>
<accession>A0A540L5R0</accession>
<sequence>MGMREWYWGSGKSSKRGRGGGGRPEKNITTSSGCMCAVFQLFDFHQLQLANLHHHHHHQQPSFHPEDLTVPKGVEAPRNSLDSSEGTSLSSITKEEDNLNRPILKFQKGMQIKTTKARTSSIDFSSDISSPGMTKTPSLVARLMGLDLLPDQTNSPSSTSSSSTTTHKKISKASKPLKGRARRHVVDTSDMNTADGTRSLPETPRISSARRSDVDLHHRLSLQINKENAGVSEDLDFSKSSYKRRDLKLINFGDHENVKSPSHYARQIVKQVRESVSRRVGLDITNTSRPSVNTDNKKQGRDELLLQLKSKNIANAHASAASKSAFAKERSSTPASCSPRIRFLESNGPKDQIQALPPKPKSPLSSLPLKPKPLQPLKEEQQQQKQKSQTASVQKRRPKLADDIGYGPRMKNKQKEEAFVSPSTATRAIKNNHIIPGDKKCKKTQLLLSSNVPTLLPVKKNPSSPATKIPPKQIDSRNYSNAGASEQAQQVISDAQQSKRRLSRLSSSTSQTYYKHQQVSRPPHVLATQDCIKFNGDIPNGNTGTTIRSATGAGGEEAELHLYVTRIIARTGIDKDTLVSFTNWFSPSHPLDPSIFYHLEHSFSTTSITTTSGKNEFSSQLGHRWNRKLLFHLVDEILVEFLKPYINLKPWVTSSNNIQFEHCNGMRINGSHLINILCYKIQSFPSVDCQVLDDIDALIDKDLPESKVQSEMAFEEEGEGVVREVEKDILDTLIHETAMSLLF</sequence>
<dbReference type="Proteomes" id="UP000315295">
    <property type="component" value="Unassembled WGS sequence"/>
</dbReference>
<evidence type="ECO:0000256" key="1">
    <source>
        <dbReference type="SAM" id="MobiDB-lite"/>
    </source>
</evidence>
<feature type="region of interest" description="Disordered" evidence="1">
    <location>
        <begin position="455"/>
        <end position="520"/>
    </location>
</feature>
<dbReference type="PANTHER" id="PTHR37751">
    <property type="entry name" value="LOW PROTEIN: M-PHASE INDUCER PHOSPHATASE-LIKE PROTEIN"/>
    <property type="match status" value="1"/>
</dbReference>
<evidence type="ECO:0000259" key="3">
    <source>
        <dbReference type="Pfam" id="PF14383"/>
    </source>
</evidence>
<dbReference type="AlphaFoldDB" id="A0A540L5R0"/>
<reference evidence="4 5" key="1">
    <citation type="journal article" date="2019" name="G3 (Bethesda)">
        <title>Sequencing of a Wild Apple (Malus baccata) Genome Unravels the Differences Between Cultivated and Wild Apple Species Regarding Disease Resistance and Cold Tolerance.</title>
        <authorList>
            <person name="Chen X."/>
        </authorList>
    </citation>
    <scope>NUCLEOTIDE SEQUENCE [LARGE SCALE GENOMIC DNA]</scope>
    <source>
        <strain evidence="5">cv. Shandingzi</strain>
        <tissue evidence="4">Leaves</tissue>
    </source>
</reference>
<feature type="region of interest" description="Disordered" evidence="1">
    <location>
        <begin position="56"/>
        <end position="95"/>
    </location>
</feature>
<feature type="region of interest" description="Disordered" evidence="1">
    <location>
        <begin position="281"/>
        <end position="300"/>
    </location>
</feature>
<evidence type="ECO:0008006" key="6">
    <source>
        <dbReference type="Google" id="ProtNLM"/>
    </source>
</evidence>
<dbReference type="STRING" id="106549.A0A540L5R0"/>
<evidence type="ECO:0000313" key="4">
    <source>
        <dbReference type="EMBL" id="TQD81679.1"/>
    </source>
</evidence>
<evidence type="ECO:0000259" key="2">
    <source>
        <dbReference type="Pfam" id="PF14309"/>
    </source>
</evidence>
<dbReference type="InterPro" id="IPR025486">
    <property type="entry name" value="DUF4378"/>
</dbReference>
<feature type="compositionally biased region" description="Basic residues" evidence="1">
    <location>
        <begin position="166"/>
        <end position="183"/>
    </location>
</feature>
<feature type="region of interest" description="Disordered" evidence="1">
    <location>
        <begin position="323"/>
        <end position="423"/>
    </location>
</feature>
<feature type="region of interest" description="Disordered" evidence="1">
    <location>
        <begin position="149"/>
        <end position="213"/>
    </location>
</feature>
<dbReference type="PANTHER" id="PTHR37751:SF1">
    <property type="entry name" value="LOW PROTEIN: M-PHASE INDUCER PHOSPHATASE-LIKE PROTEIN"/>
    <property type="match status" value="1"/>
</dbReference>
<dbReference type="Pfam" id="PF14309">
    <property type="entry name" value="DUF4378"/>
    <property type="match status" value="1"/>
</dbReference>
<dbReference type="InterPro" id="IPR032795">
    <property type="entry name" value="DUF3741-assoc"/>
</dbReference>
<feature type="compositionally biased region" description="Polar residues" evidence="1">
    <location>
        <begin position="476"/>
        <end position="495"/>
    </location>
</feature>